<reference evidence="1 2" key="1">
    <citation type="submission" date="2016-04" db="EMBL/GenBank/DDBJ databases">
        <title>Genome analyses suggest a sexual origin of heterokaryosis in a supposedly ancient asexual fungus.</title>
        <authorList>
            <person name="Ropars J."/>
            <person name="Sedzielewska K."/>
            <person name="Noel J."/>
            <person name="Charron P."/>
            <person name="Farinelli L."/>
            <person name="Marton T."/>
            <person name="Kruger M."/>
            <person name="Pelin A."/>
            <person name="Brachmann A."/>
            <person name="Corradi N."/>
        </authorList>
    </citation>
    <scope>NUCLEOTIDE SEQUENCE [LARGE SCALE GENOMIC DNA]</scope>
    <source>
        <strain evidence="1 2">C2</strain>
    </source>
</reference>
<evidence type="ECO:0000313" key="2">
    <source>
        <dbReference type="Proteomes" id="UP000233469"/>
    </source>
</evidence>
<dbReference type="Proteomes" id="UP000233469">
    <property type="component" value="Unassembled WGS sequence"/>
</dbReference>
<organism evidence="1 2">
    <name type="scientific">Rhizophagus irregularis</name>
    <dbReference type="NCBI Taxonomy" id="588596"/>
    <lineage>
        <taxon>Eukaryota</taxon>
        <taxon>Fungi</taxon>
        <taxon>Fungi incertae sedis</taxon>
        <taxon>Mucoromycota</taxon>
        <taxon>Glomeromycotina</taxon>
        <taxon>Glomeromycetes</taxon>
        <taxon>Glomerales</taxon>
        <taxon>Glomeraceae</taxon>
        <taxon>Rhizophagus</taxon>
    </lineage>
</organism>
<protein>
    <submittedName>
        <fullName evidence="1">Uncharacterized protein</fullName>
    </submittedName>
</protein>
<accession>A0A2N1KUP4</accession>
<dbReference type="VEuPathDB" id="FungiDB:RhiirA1_453269"/>
<gene>
    <name evidence="1" type="ORF">RhiirC2_805242</name>
</gene>
<dbReference type="VEuPathDB" id="FungiDB:RhiirFUN_018979"/>
<name>A0A2N1KUP4_9GLOM</name>
<comment type="caution">
    <text evidence="1">The sequence shown here is derived from an EMBL/GenBank/DDBJ whole genome shotgun (WGS) entry which is preliminary data.</text>
</comment>
<dbReference type="AlphaFoldDB" id="A0A2N1KUP4"/>
<evidence type="ECO:0000313" key="1">
    <source>
        <dbReference type="EMBL" id="PKK40866.1"/>
    </source>
</evidence>
<proteinExistence type="predicted"/>
<sequence>MDTSLPEEPIPEVIAKQSVSAVNISVMDQCDQTTLEDKETNAFLDEVHKKKISDEIRQRNREKKLQSQKTKVNYQIRVKAFHILEIPK</sequence>
<reference evidence="1 2" key="2">
    <citation type="submission" date="2017-10" db="EMBL/GenBank/DDBJ databases">
        <title>Extensive intraspecific genome diversity in a model arbuscular mycorrhizal fungus.</title>
        <authorList>
            <person name="Chen E.C.H."/>
            <person name="Morin E."/>
            <person name="Baudet D."/>
            <person name="Noel J."/>
            <person name="Ndikumana S."/>
            <person name="Charron P."/>
            <person name="St-Onge C."/>
            <person name="Giorgi J."/>
            <person name="Grigoriev I.V."/>
            <person name="Roux C."/>
            <person name="Martin F.M."/>
            <person name="Corradi N."/>
        </authorList>
    </citation>
    <scope>NUCLEOTIDE SEQUENCE [LARGE SCALE GENOMIC DNA]</scope>
    <source>
        <strain evidence="1 2">C2</strain>
    </source>
</reference>
<dbReference type="EMBL" id="LLXL01010239">
    <property type="protein sequence ID" value="PKK40866.1"/>
    <property type="molecule type" value="Genomic_DNA"/>
</dbReference>